<dbReference type="Pfam" id="PF03861">
    <property type="entry name" value="ANTAR"/>
    <property type="match status" value="1"/>
</dbReference>
<keyword evidence="7" id="KW-1185">Reference proteome</keyword>
<dbReference type="Gene3D" id="3.30.450.40">
    <property type="match status" value="1"/>
</dbReference>
<proteinExistence type="predicted"/>
<dbReference type="InterPro" id="IPR003018">
    <property type="entry name" value="GAF"/>
</dbReference>
<evidence type="ECO:0000256" key="3">
    <source>
        <dbReference type="ARBA" id="ARBA00023015"/>
    </source>
</evidence>
<dbReference type="Pfam" id="PF13185">
    <property type="entry name" value="GAF_2"/>
    <property type="match status" value="1"/>
</dbReference>
<dbReference type="SUPFAM" id="SSF55781">
    <property type="entry name" value="GAF domain-like"/>
    <property type="match status" value="1"/>
</dbReference>
<keyword evidence="2" id="KW-0418">Kinase</keyword>
<evidence type="ECO:0000313" key="6">
    <source>
        <dbReference type="EMBL" id="MVU78173.1"/>
    </source>
</evidence>
<comment type="caution">
    <text evidence="6">The sequence shown here is derived from an EMBL/GenBank/DDBJ whole genome shotgun (WGS) entry which is preliminary data.</text>
</comment>
<reference evidence="6 7" key="1">
    <citation type="submission" date="2019-12" db="EMBL/GenBank/DDBJ databases">
        <title>Nocardia sp. nov. ET3-3 isolated from soil.</title>
        <authorList>
            <person name="Kanchanasin P."/>
            <person name="Tanasupawat S."/>
            <person name="Yuki M."/>
            <person name="Kudo T."/>
        </authorList>
    </citation>
    <scope>NUCLEOTIDE SEQUENCE [LARGE SCALE GENOMIC DNA]</scope>
    <source>
        <strain evidence="6 7">ET3-3</strain>
    </source>
</reference>
<keyword evidence="4" id="KW-0804">Transcription</keyword>
<dbReference type="AlphaFoldDB" id="A0A7K1UUY2"/>
<dbReference type="GO" id="GO:0016301">
    <property type="term" value="F:kinase activity"/>
    <property type="evidence" value="ECO:0007669"/>
    <property type="project" value="UniProtKB-KW"/>
</dbReference>
<dbReference type="SMART" id="SM00065">
    <property type="entry name" value="GAF"/>
    <property type="match status" value="1"/>
</dbReference>
<evidence type="ECO:0000256" key="4">
    <source>
        <dbReference type="ARBA" id="ARBA00023163"/>
    </source>
</evidence>
<dbReference type="SMART" id="SM01012">
    <property type="entry name" value="ANTAR"/>
    <property type="match status" value="1"/>
</dbReference>
<dbReference type="Proteomes" id="UP000466794">
    <property type="component" value="Unassembled WGS sequence"/>
</dbReference>
<evidence type="ECO:0000256" key="1">
    <source>
        <dbReference type="ARBA" id="ARBA00022679"/>
    </source>
</evidence>
<gene>
    <name evidence="6" type="ORF">GPX89_13070</name>
</gene>
<evidence type="ECO:0000259" key="5">
    <source>
        <dbReference type="PROSITE" id="PS50921"/>
    </source>
</evidence>
<dbReference type="PROSITE" id="PS50921">
    <property type="entry name" value="ANTAR"/>
    <property type="match status" value="1"/>
</dbReference>
<dbReference type="RefSeq" id="WP_157387720.1">
    <property type="nucleotide sequence ID" value="NZ_WRPP01000002.1"/>
</dbReference>
<dbReference type="InterPro" id="IPR012074">
    <property type="entry name" value="GAF_ANTAR"/>
</dbReference>
<dbReference type="SUPFAM" id="SSF52172">
    <property type="entry name" value="CheY-like"/>
    <property type="match status" value="1"/>
</dbReference>
<dbReference type="PIRSF" id="PIRSF036625">
    <property type="entry name" value="GAF_ANTAR"/>
    <property type="match status" value="1"/>
</dbReference>
<sequence>MPHRERVLIQALVRMADSLVEGYDPVDMAQELVEVVVDLLPIDAASVMLADHRDRLQVLATNSEETRLLELFQLQAEVGPGVSAFESAEPILIRALAEARDRWPAFTDRAHAEGWGSVYALPMRLRAQRVGVVNLFAVDRPDRLSDRDIALAQALADVATIGILHARVLADTLSVSAQLQAALNSRIVIEQAKGMLAEEARIGMDSAFNALRTYARDTNTRMVDLARAVIDRTADTTAILARNE</sequence>
<protein>
    <submittedName>
        <fullName evidence="6">ANTAR domain-containing protein</fullName>
    </submittedName>
</protein>
<name>A0A7K1UUY2_9NOCA</name>
<dbReference type="Gene3D" id="1.10.10.10">
    <property type="entry name" value="Winged helix-like DNA-binding domain superfamily/Winged helix DNA-binding domain"/>
    <property type="match status" value="1"/>
</dbReference>
<dbReference type="GO" id="GO:0003723">
    <property type="term" value="F:RNA binding"/>
    <property type="evidence" value="ECO:0007669"/>
    <property type="project" value="InterPro"/>
</dbReference>
<dbReference type="InterPro" id="IPR005561">
    <property type="entry name" value="ANTAR"/>
</dbReference>
<dbReference type="InterPro" id="IPR011006">
    <property type="entry name" value="CheY-like_superfamily"/>
</dbReference>
<dbReference type="InterPro" id="IPR036388">
    <property type="entry name" value="WH-like_DNA-bd_sf"/>
</dbReference>
<organism evidence="6 7">
    <name type="scientific">Nocardia terrae</name>
    <dbReference type="NCBI Taxonomy" id="2675851"/>
    <lineage>
        <taxon>Bacteria</taxon>
        <taxon>Bacillati</taxon>
        <taxon>Actinomycetota</taxon>
        <taxon>Actinomycetes</taxon>
        <taxon>Mycobacteriales</taxon>
        <taxon>Nocardiaceae</taxon>
        <taxon>Nocardia</taxon>
    </lineage>
</organism>
<dbReference type="EMBL" id="WRPP01000002">
    <property type="protein sequence ID" value="MVU78173.1"/>
    <property type="molecule type" value="Genomic_DNA"/>
</dbReference>
<accession>A0A7K1UUY2</accession>
<dbReference type="InterPro" id="IPR029016">
    <property type="entry name" value="GAF-like_dom_sf"/>
</dbReference>
<feature type="domain" description="ANTAR" evidence="5">
    <location>
        <begin position="169"/>
        <end position="230"/>
    </location>
</feature>
<evidence type="ECO:0000256" key="2">
    <source>
        <dbReference type="ARBA" id="ARBA00022777"/>
    </source>
</evidence>
<evidence type="ECO:0000313" key="7">
    <source>
        <dbReference type="Proteomes" id="UP000466794"/>
    </source>
</evidence>
<keyword evidence="3" id="KW-0805">Transcription regulation</keyword>
<keyword evidence="1" id="KW-0808">Transferase</keyword>